<dbReference type="Proteomes" id="UP000800035">
    <property type="component" value="Unassembled WGS sequence"/>
</dbReference>
<reference evidence="1" key="1">
    <citation type="journal article" date="2020" name="Stud. Mycol.">
        <title>101 Dothideomycetes genomes: a test case for predicting lifestyles and emergence of pathogens.</title>
        <authorList>
            <person name="Haridas S."/>
            <person name="Albert R."/>
            <person name="Binder M."/>
            <person name="Bloem J."/>
            <person name="Labutti K."/>
            <person name="Salamov A."/>
            <person name="Andreopoulos B."/>
            <person name="Baker S."/>
            <person name="Barry K."/>
            <person name="Bills G."/>
            <person name="Bluhm B."/>
            <person name="Cannon C."/>
            <person name="Castanera R."/>
            <person name="Culley D."/>
            <person name="Daum C."/>
            <person name="Ezra D."/>
            <person name="Gonzalez J."/>
            <person name="Henrissat B."/>
            <person name="Kuo A."/>
            <person name="Liang C."/>
            <person name="Lipzen A."/>
            <person name="Lutzoni F."/>
            <person name="Magnuson J."/>
            <person name="Mondo S."/>
            <person name="Nolan M."/>
            <person name="Ohm R."/>
            <person name="Pangilinan J."/>
            <person name="Park H.-J."/>
            <person name="Ramirez L."/>
            <person name="Alfaro M."/>
            <person name="Sun H."/>
            <person name="Tritt A."/>
            <person name="Yoshinaga Y."/>
            <person name="Zwiers L.-H."/>
            <person name="Turgeon B."/>
            <person name="Goodwin S."/>
            <person name="Spatafora J."/>
            <person name="Crous P."/>
            <person name="Grigoriev I."/>
        </authorList>
    </citation>
    <scope>NUCLEOTIDE SEQUENCE</scope>
    <source>
        <strain evidence="1">CBS 675.92</strain>
    </source>
</reference>
<dbReference type="AlphaFoldDB" id="A0A6A5U3H2"/>
<accession>A0A6A5U3H2</accession>
<protein>
    <submittedName>
        <fullName evidence="1">Uncharacterized protein</fullName>
    </submittedName>
</protein>
<proteinExistence type="predicted"/>
<organism evidence="1 2">
    <name type="scientific">Byssothecium circinans</name>
    <dbReference type="NCBI Taxonomy" id="147558"/>
    <lineage>
        <taxon>Eukaryota</taxon>
        <taxon>Fungi</taxon>
        <taxon>Dikarya</taxon>
        <taxon>Ascomycota</taxon>
        <taxon>Pezizomycotina</taxon>
        <taxon>Dothideomycetes</taxon>
        <taxon>Pleosporomycetidae</taxon>
        <taxon>Pleosporales</taxon>
        <taxon>Massarineae</taxon>
        <taxon>Massarinaceae</taxon>
        <taxon>Byssothecium</taxon>
    </lineage>
</organism>
<name>A0A6A5U3H2_9PLEO</name>
<keyword evidence="2" id="KW-1185">Reference proteome</keyword>
<sequence>MTWDTRIVNNHSTDITVNDTNLGSGASTVLSGVNDVVVAVSSIGTVRLTEPGADDFHQYISTTWAVKVVASDNAYVRYWGYEGRPTLVLAINEDDTFTLPDQNNTSFDHIPISRPPLAQYAGQYDTNTQWWGGFFSPLIINQDGTVSSTVSLDWTKFKDTSFKTWFSLTGTGQNISFAGDLSPRPQDGGTHFTGSLSTNQADAFHLHVLKYEFPLYFDASGRRPLSFRGPGALACNTNNSPSSLDFFRLAPLDAMDRIKGYRLWCNGFYAGTADTMWQGDRCISGTKDTSKAIVFKPNLTSSKLFKLGAPD</sequence>
<dbReference type="EMBL" id="ML976985">
    <property type="protein sequence ID" value="KAF1959204.1"/>
    <property type="molecule type" value="Genomic_DNA"/>
</dbReference>
<gene>
    <name evidence="1" type="ORF">CC80DRAFT_545581</name>
</gene>
<evidence type="ECO:0000313" key="1">
    <source>
        <dbReference type="EMBL" id="KAF1959204.1"/>
    </source>
</evidence>
<dbReference type="OrthoDB" id="10566454at2759"/>
<evidence type="ECO:0000313" key="2">
    <source>
        <dbReference type="Proteomes" id="UP000800035"/>
    </source>
</evidence>